<proteinExistence type="predicted"/>
<keyword evidence="1" id="KW-0436">Ligase</keyword>
<evidence type="ECO:0000313" key="2">
    <source>
        <dbReference type="Proteomes" id="UP001631969"/>
    </source>
</evidence>
<accession>A0ACC7P5G1</accession>
<dbReference type="EC" id="6.3.2.-" evidence="1"/>
<dbReference type="EMBL" id="JBJURJ010000028">
    <property type="protein sequence ID" value="MFM9332301.1"/>
    <property type="molecule type" value="Genomic_DNA"/>
</dbReference>
<sequence>MKTRVGVLFGGMSVEHEVSVISGLQALHALDTGAYEGVPIYITKQGEWYTGPELSSVEEFKDVAALKKKAKRVVLFTDENGRHLLLDPKPGLFKTKNIVDEIHVAFPVTHGTYGEDGALQGFLEMNKIPYVGCDVLSSAIGMDKIAAKTILKGAGLPQTGYLWFYSKAWADNREECLARVETELGYPVIVKPANLGSSVGVERAMNADELEQAVDLVVNFSHKVLIEKMVDNLKEVNCSVLGDYEEALPSIIEEVGKTSEILSYADKYMNQASKGMSGSARIIPANITEETRVKVQDLAVKTFLELGAGGVSRIDFLIDTATDEIYINEINTIPGSLSFYLWEPSGKTFTELTSRLIQLALKRARERENLTFSIDTNLLSMHSKGGKLGTKG</sequence>
<keyword evidence="2" id="KW-1185">Reference proteome</keyword>
<evidence type="ECO:0000313" key="1">
    <source>
        <dbReference type="EMBL" id="MFM9332301.1"/>
    </source>
</evidence>
<dbReference type="Proteomes" id="UP001631969">
    <property type="component" value="Unassembled WGS sequence"/>
</dbReference>
<name>A0ACC7P5G1_9BACL</name>
<protein>
    <submittedName>
        <fullName evidence="1">D-alanine--D-alanine ligase family protein</fullName>
        <ecNumber evidence="1">6.3.2.-</ecNumber>
    </submittedName>
</protein>
<gene>
    <name evidence="1" type="ORF">ACI1P1_28800</name>
</gene>
<reference evidence="1" key="1">
    <citation type="submission" date="2024-12" db="EMBL/GenBank/DDBJ databases">
        <authorList>
            <person name="Wu N."/>
        </authorList>
    </citation>
    <scope>NUCLEOTIDE SEQUENCE</scope>
    <source>
        <strain evidence="1">P15</strain>
    </source>
</reference>
<organism evidence="1 2">
    <name type="scientific">Paenibacillus mesotrionivorans</name>
    <dbReference type="NCBI Taxonomy" id="3160968"/>
    <lineage>
        <taxon>Bacteria</taxon>
        <taxon>Bacillati</taxon>
        <taxon>Bacillota</taxon>
        <taxon>Bacilli</taxon>
        <taxon>Bacillales</taxon>
        <taxon>Paenibacillaceae</taxon>
        <taxon>Paenibacillus</taxon>
    </lineage>
</organism>
<comment type="caution">
    <text evidence="1">The sequence shown here is derived from an EMBL/GenBank/DDBJ whole genome shotgun (WGS) entry which is preliminary data.</text>
</comment>